<dbReference type="CDD" id="cd15417">
    <property type="entry name" value="7tmA_OR5A1-like"/>
    <property type="match status" value="1"/>
</dbReference>
<evidence type="ECO:0000256" key="7">
    <source>
        <dbReference type="ARBA" id="ARBA00023224"/>
    </source>
</evidence>
<feature type="transmembrane region" description="Helical" evidence="8">
    <location>
        <begin position="207"/>
        <end position="233"/>
    </location>
</feature>
<keyword evidence="3 8" id="KW-1133">Transmembrane helix</keyword>
<evidence type="ECO:0000256" key="8">
    <source>
        <dbReference type="SAM" id="Phobius"/>
    </source>
</evidence>
<dbReference type="InterPro" id="IPR017452">
    <property type="entry name" value="GPCR_Rhodpsn_7TM"/>
</dbReference>
<keyword evidence="6" id="KW-0675">Receptor</keyword>
<keyword evidence="4" id="KW-0297">G-protein coupled receptor</keyword>
<dbReference type="OrthoDB" id="9442511at2759"/>
<dbReference type="GO" id="GO:0016020">
    <property type="term" value="C:membrane"/>
    <property type="evidence" value="ECO:0007669"/>
    <property type="project" value="UniProtKB-SubCell"/>
</dbReference>
<evidence type="ECO:0000256" key="5">
    <source>
        <dbReference type="ARBA" id="ARBA00023136"/>
    </source>
</evidence>
<dbReference type="KEGG" id="pdic:114499113"/>
<keyword evidence="10" id="KW-1185">Reference proteome</keyword>
<evidence type="ECO:0000256" key="4">
    <source>
        <dbReference type="ARBA" id="ARBA00023040"/>
    </source>
</evidence>
<accession>A0A6J2LU51</accession>
<organism evidence="10 11">
    <name type="scientific">Phyllostomus discolor</name>
    <name type="common">pale spear-nosed bat</name>
    <dbReference type="NCBI Taxonomy" id="89673"/>
    <lineage>
        <taxon>Eukaryota</taxon>
        <taxon>Metazoa</taxon>
        <taxon>Chordata</taxon>
        <taxon>Craniata</taxon>
        <taxon>Vertebrata</taxon>
        <taxon>Euteleostomi</taxon>
        <taxon>Mammalia</taxon>
        <taxon>Eutheria</taxon>
        <taxon>Laurasiatheria</taxon>
        <taxon>Chiroptera</taxon>
        <taxon>Yangochiroptera</taxon>
        <taxon>Phyllostomidae</taxon>
        <taxon>Phyllostominae</taxon>
        <taxon>Phyllostomus</taxon>
    </lineage>
</organism>
<feature type="transmembrane region" description="Helical" evidence="8">
    <location>
        <begin position="279"/>
        <end position="299"/>
    </location>
</feature>
<keyword evidence="2 8" id="KW-0812">Transmembrane</keyword>
<dbReference type="GO" id="GO:0004984">
    <property type="term" value="F:olfactory receptor activity"/>
    <property type="evidence" value="ECO:0007669"/>
    <property type="project" value="InterPro"/>
</dbReference>
<keyword evidence="5 8" id="KW-0472">Membrane</keyword>
<name>A0A6J2LU51_9CHIR</name>
<dbReference type="Pfam" id="PF13853">
    <property type="entry name" value="7tm_4"/>
    <property type="match status" value="1"/>
</dbReference>
<feature type="transmembrane region" description="Helical" evidence="8">
    <location>
        <begin position="33"/>
        <end position="57"/>
    </location>
</feature>
<feature type="transmembrane region" description="Helical" evidence="8">
    <location>
        <begin position="109"/>
        <end position="128"/>
    </location>
</feature>
<dbReference type="PRINTS" id="PR00245">
    <property type="entry name" value="OLFACTORYR"/>
</dbReference>
<dbReference type="RefSeq" id="XP_028370866.1">
    <property type="nucleotide sequence ID" value="XM_028515065.2"/>
</dbReference>
<evidence type="ECO:0000256" key="3">
    <source>
        <dbReference type="ARBA" id="ARBA00022989"/>
    </source>
</evidence>
<dbReference type="PANTHER" id="PTHR48018">
    <property type="entry name" value="OLFACTORY RECEPTOR"/>
    <property type="match status" value="1"/>
</dbReference>
<comment type="subcellular location">
    <subcellularLocation>
        <location evidence="1">Membrane</location>
        <topology evidence="1">Multi-pass membrane protein</topology>
    </subcellularLocation>
</comment>
<feature type="domain" description="G-protein coupled receptors family 1 profile" evidence="9">
    <location>
        <begin position="49"/>
        <end position="297"/>
    </location>
</feature>
<evidence type="ECO:0000259" key="9">
    <source>
        <dbReference type="PROSITE" id="PS50262"/>
    </source>
</evidence>
<evidence type="ECO:0000313" key="10">
    <source>
        <dbReference type="Proteomes" id="UP000504628"/>
    </source>
</evidence>
<dbReference type="FunFam" id="1.20.1070.10:FF:000003">
    <property type="entry name" value="Olfactory receptor"/>
    <property type="match status" value="1"/>
</dbReference>
<keyword evidence="7" id="KW-0807">Transducer</keyword>
<dbReference type="GeneID" id="114499113"/>
<evidence type="ECO:0000313" key="11">
    <source>
        <dbReference type="RefSeq" id="XP_028370866.1"/>
    </source>
</evidence>
<dbReference type="SUPFAM" id="SSF81321">
    <property type="entry name" value="Family A G protein-coupled receptor-like"/>
    <property type="match status" value="1"/>
</dbReference>
<dbReference type="Proteomes" id="UP000504628">
    <property type="component" value="Chromosome 6"/>
</dbReference>
<proteinExistence type="predicted"/>
<dbReference type="InParanoid" id="A0A6J2LU51"/>
<evidence type="ECO:0000256" key="2">
    <source>
        <dbReference type="ARBA" id="ARBA00022692"/>
    </source>
</evidence>
<dbReference type="Gene3D" id="1.20.1070.10">
    <property type="entry name" value="Rhodopsin 7-helix transmembrane proteins"/>
    <property type="match status" value="1"/>
</dbReference>
<gene>
    <name evidence="11" type="primary">LOC114499113</name>
</gene>
<protein>
    <submittedName>
        <fullName evidence="11">Olfactory receptor 5A2-like</fullName>
    </submittedName>
</protein>
<dbReference type="GO" id="GO:0004930">
    <property type="term" value="F:G protein-coupled receptor activity"/>
    <property type="evidence" value="ECO:0007669"/>
    <property type="project" value="UniProtKB-KW"/>
</dbReference>
<feature type="transmembrane region" description="Helical" evidence="8">
    <location>
        <begin position="245"/>
        <end position="267"/>
    </location>
</feature>
<sequence length="325" mass="36232">MKHLARCSVTSWHSVSVTKFVLLGFLDHPQMKIFLFVLFLGIYLLTLVWNLSLIPLIRIDSHLHTPMYVFLSHLSFLDNCYVSSTTPKVLSDIITEKQTISCVGCATQYFIFCGMGLTECFLLAAMVYDQYAAVFSPLLYTAFISYSLCLKMVAGAYVGGFLCSLIETYSVYQHDFCGPNLINQFSDLPPVLVLSCSDTFSSQVLNFIVGVVAGVVSALVILISFGNIVAAVLKTKAVKGRTKAFRTCASHLTAVTLFYGSGLFMYMRPSSSYSLKQDKVVSVFYALVIPMANPIIYSLRNKEIKDAIRKAVERYGMLSHRHSFF</sequence>
<dbReference type="PROSITE" id="PS50262">
    <property type="entry name" value="G_PROTEIN_RECEP_F1_2"/>
    <property type="match status" value="1"/>
</dbReference>
<feature type="transmembrane region" description="Helical" evidence="8">
    <location>
        <begin position="140"/>
        <end position="162"/>
    </location>
</feature>
<evidence type="ECO:0000256" key="1">
    <source>
        <dbReference type="ARBA" id="ARBA00004141"/>
    </source>
</evidence>
<evidence type="ECO:0000256" key="6">
    <source>
        <dbReference type="ARBA" id="ARBA00023170"/>
    </source>
</evidence>
<reference evidence="11" key="1">
    <citation type="submission" date="2025-08" db="UniProtKB">
        <authorList>
            <consortium name="RefSeq"/>
        </authorList>
    </citation>
    <scope>IDENTIFICATION</scope>
    <source>
        <tissue evidence="11">Muscle</tissue>
    </source>
</reference>
<dbReference type="InterPro" id="IPR000725">
    <property type="entry name" value="Olfact_rcpt"/>
</dbReference>
<dbReference type="AlphaFoldDB" id="A0A6J2LU51"/>